<dbReference type="Pfam" id="PF13515">
    <property type="entry name" value="FUSC_2"/>
    <property type="match status" value="1"/>
</dbReference>
<protein>
    <submittedName>
        <fullName evidence="9">FUSC family protein</fullName>
    </submittedName>
</protein>
<keyword evidence="10" id="KW-1185">Reference proteome</keyword>
<feature type="transmembrane region" description="Helical" evidence="7">
    <location>
        <begin position="145"/>
        <end position="167"/>
    </location>
</feature>
<dbReference type="RefSeq" id="WP_345676872.1">
    <property type="nucleotide sequence ID" value="NZ_BAABHS010000013.1"/>
</dbReference>
<keyword evidence="2" id="KW-1003">Cell membrane</keyword>
<sequence>MSPPPTAEEHWFLRALRPRPAPVPWAAAARAALAIAGPLAVGVAVGKVPYGVLVSLGALNGVMEDRHTAYRTRLIRMIPPQLAGAVGIVVGHAAAGRGWTTVLTLVAVALVSGVISPVGGIASSCGLMLLLLAGVGTGVPLPDPWWLPPVLMLSGAALVIVLTLLAWPLRRGIEERAAVAEVYYAAAARLRAGTGVGGVEAARGIGAAIDAAYDVLVRHRATSPGRDPAVRRLMIQLNAVNPILEAISAIGRDATPVDPALPDAVTRLGDAIASGHDVVDETGFVPHTPAEQALRAALRYAAGRLAPPPADATGVFARDPDALGVGQRSWGPRAGLTHIGTVLAGPAPWLYALRLALCIGIGAAIVQVTDLPRSYWVVLTITFVLKPDFGSVFVRGLLRALGTLVGVLVAAVLLTYVPRGWGDVAVVAALGFLVPIVMVRSYAMMTAAMTPLLLLFTDQLGHAGVSGLVPARLLDTVLGCAIVLVFGYLLWPEGRHTRLRQLVANAVDADAAYIRLLNAEGSGGKAARSRARRRSYNTLTTARTAFQQALAEPPPVSRRAAAFWPVLVSIEHLTDAIAAASVYVDSGIDHAPTARIVTACADRMDALGTAIRRGEPAAAPDGGTPSDTEAPVLNGVMLEVSTACALHRDALEVERAR</sequence>
<evidence type="ECO:0000256" key="1">
    <source>
        <dbReference type="ARBA" id="ARBA00004651"/>
    </source>
</evidence>
<accession>A0ABP9HFZ1</accession>
<feature type="transmembrane region" description="Helical" evidence="7">
    <location>
        <begin position="469"/>
        <end position="491"/>
    </location>
</feature>
<evidence type="ECO:0000256" key="5">
    <source>
        <dbReference type="ARBA" id="ARBA00023136"/>
    </source>
</evidence>
<reference evidence="10" key="1">
    <citation type="journal article" date="2019" name="Int. J. Syst. Evol. Microbiol.">
        <title>The Global Catalogue of Microorganisms (GCM) 10K type strain sequencing project: providing services to taxonomists for standard genome sequencing and annotation.</title>
        <authorList>
            <consortium name="The Broad Institute Genomics Platform"/>
            <consortium name="The Broad Institute Genome Sequencing Center for Infectious Disease"/>
            <person name="Wu L."/>
            <person name="Ma J."/>
        </authorList>
    </citation>
    <scope>NUCLEOTIDE SEQUENCE [LARGE SCALE GENOMIC DNA]</scope>
    <source>
        <strain evidence="10">JCM 17986</strain>
    </source>
</reference>
<evidence type="ECO:0000256" key="6">
    <source>
        <dbReference type="ARBA" id="ARBA00043993"/>
    </source>
</evidence>
<evidence type="ECO:0000256" key="3">
    <source>
        <dbReference type="ARBA" id="ARBA00022692"/>
    </source>
</evidence>
<dbReference type="InterPro" id="IPR049453">
    <property type="entry name" value="Memb_transporter_dom"/>
</dbReference>
<comment type="caution">
    <text evidence="9">The sequence shown here is derived from an EMBL/GenBank/DDBJ whole genome shotgun (WGS) entry which is preliminary data.</text>
</comment>
<dbReference type="EMBL" id="BAABHS010000013">
    <property type="protein sequence ID" value="GAA4970118.1"/>
    <property type="molecule type" value="Genomic_DNA"/>
</dbReference>
<proteinExistence type="inferred from homology"/>
<comment type="subcellular location">
    <subcellularLocation>
        <location evidence="1">Cell membrane</location>
        <topology evidence="1">Multi-pass membrane protein</topology>
    </subcellularLocation>
</comment>
<feature type="transmembrane region" description="Helical" evidence="7">
    <location>
        <begin position="102"/>
        <end position="133"/>
    </location>
</feature>
<evidence type="ECO:0000256" key="4">
    <source>
        <dbReference type="ARBA" id="ARBA00022989"/>
    </source>
</evidence>
<dbReference type="Proteomes" id="UP001500466">
    <property type="component" value="Unassembled WGS sequence"/>
</dbReference>
<feature type="domain" description="Integral membrane bound transporter" evidence="8">
    <location>
        <begin position="362"/>
        <end position="486"/>
    </location>
</feature>
<name>A0ABP9HFZ1_9ACTN</name>
<evidence type="ECO:0000313" key="10">
    <source>
        <dbReference type="Proteomes" id="UP001500466"/>
    </source>
</evidence>
<keyword evidence="3 7" id="KW-0812">Transmembrane</keyword>
<feature type="transmembrane region" description="Helical" evidence="7">
    <location>
        <begin position="349"/>
        <end position="369"/>
    </location>
</feature>
<gene>
    <name evidence="9" type="ORF">GCM10023205_39450</name>
</gene>
<keyword evidence="5 7" id="KW-0472">Membrane</keyword>
<evidence type="ECO:0000256" key="7">
    <source>
        <dbReference type="SAM" id="Phobius"/>
    </source>
</evidence>
<feature type="transmembrane region" description="Helical" evidence="7">
    <location>
        <begin position="424"/>
        <end position="449"/>
    </location>
</feature>
<evidence type="ECO:0000313" key="9">
    <source>
        <dbReference type="EMBL" id="GAA4970118.1"/>
    </source>
</evidence>
<keyword evidence="4 7" id="KW-1133">Transmembrane helix</keyword>
<evidence type="ECO:0000256" key="2">
    <source>
        <dbReference type="ARBA" id="ARBA00022475"/>
    </source>
</evidence>
<dbReference type="PANTHER" id="PTHR30509">
    <property type="entry name" value="P-HYDROXYBENZOIC ACID EFFLUX PUMP SUBUNIT-RELATED"/>
    <property type="match status" value="1"/>
</dbReference>
<organism evidence="9 10">
    <name type="scientific">Yinghuangia aomiensis</name>
    <dbReference type="NCBI Taxonomy" id="676205"/>
    <lineage>
        <taxon>Bacteria</taxon>
        <taxon>Bacillati</taxon>
        <taxon>Actinomycetota</taxon>
        <taxon>Actinomycetes</taxon>
        <taxon>Kitasatosporales</taxon>
        <taxon>Streptomycetaceae</taxon>
        <taxon>Yinghuangia</taxon>
    </lineage>
</organism>
<dbReference type="PANTHER" id="PTHR30509:SF9">
    <property type="entry name" value="MULTIDRUG RESISTANCE PROTEIN MDTO"/>
    <property type="match status" value="1"/>
</dbReference>
<feature type="transmembrane region" description="Helical" evidence="7">
    <location>
        <begin position="397"/>
        <end position="417"/>
    </location>
</feature>
<evidence type="ECO:0000259" key="8">
    <source>
        <dbReference type="Pfam" id="PF13515"/>
    </source>
</evidence>
<comment type="similarity">
    <text evidence="6">Belongs to the YccS/YhfK family.</text>
</comment>